<dbReference type="InterPro" id="IPR043580">
    <property type="entry name" value="CUTINASE_1"/>
</dbReference>
<evidence type="ECO:0000256" key="5">
    <source>
        <dbReference type="ARBA" id="ARBA00022729"/>
    </source>
</evidence>
<evidence type="ECO:0000256" key="2">
    <source>
        <dbReference type="ARBA" id="ARBA00007534"/>
    </source>
</evidence>
<evidence type="ECO:0000256" key="3">
    <source>
        <dbReference type="ARBA" id="ARBA00022487"/>
    </source>
</evidence>
<keyword evidence="7" id="KW-1015">Disulfide bond</keyword>
<keyword evidence="4 8" id="KW-0964">Secreted</keyword>
<gene>
    <name evidence="9" type="primary">cut1</name>
    <name evidence="9" type="ORF">MALV_01220</name>
</gene>
<keyword evidence="10" id="KW-1185">Reference proteome</keyword>
<dbReference type="Proteomes" id="UP000466906">
    <property type="component" value="Chromosome"/>
</dbReference>
<keyword evidence="5" id="KW-0732">Signal</keyword>
<evidence type="ECO:0000256" key="8">
    <source>
        <dbReference type="RuleBase" id="RU361263"/>
    </source>
</evidence>
<dbReference type="EMBL" id="AP022565">
    <property type="protein sequence ID" value="BBX24997.1"/>
    <property type="molecule type" value="Genomic_DNA"/>
</dbReference>
<proteinExistence type="inferred from homology"/>
<dbReference type="GO" id="GO:0052689">
    <property type="term" value="F:carboxylic ester hydrolase activity"/>
    <property type="evidence" value="ECO:0007669"/>
    <property type="project" value="UniProtKB-KW"/>
</dbReference>
<dbReference type="KEGG" id="malv:MALV_01220"/>
<dbReference type="AlphaFoldDB" id="A0A6N4UN00"/>
<dbReference type="GO" id="GO:0005576">
    <property type="term" value="C:extracellular region"/>
    <property type="evidence" value="ECO:0007669"/>
    <property type="project" value="UniProtKB-SubCell"/>
</dbReference>
<evidence type="ECO:0000313" key="9">
    <source>
        <dbReference type="EMBL" id="BBX24997.1"/>
    </source>
</evidence>
<protein>
    <recommendedName>
        <fullName evidence="8">Cutinase</fullName>
        <ecNumber evidence="8">3.1.1.-</ecNumber>
    </recommendedName>
</protein>
<sequence>MSTPQRARTGAPIIRTAQAMLFAMLALTAMVLGSLAGPIASANAADGCADVEVVFARGTNEAPGVGATGQAFVDALTADLPGKTVDVYGVNYPASLNFGEAVDGIADASNRIQSIAATCPATQIVLGGYSQGAAVAGYTTASNVPAGYVLPASISGPMPASVASHVSAVALFGTPDEWVLGLADRSAPPIAIGAPYVAKTIQLCAPGDPICFPGGLNRAAHSSYKDNGMAIQAADFAARHLGGGAPAATVVQTAAEVGAN</sequence>
<accession>A0A6N4UN00</accession>
<dbReference type="EC" id="3.1.1.-" evidence="8"/>
<dbReference type="SUPFAM" id="SSF53474">
    <property type="entry name" value="alpha/beta-Hydrolases"/>
    <property type="match status" value="1"/>
</dbReference>
<dbReference type="PANTHER" id="PTHR33630:SF9">
    <property type="entry name" value="CUTINASE 4"/>
    <property type="match status" value="1"/>
</dbReference>
<dbReference type="InterPro" id="IPR000675">
    <property type="entry name" value="Cutinase/axe"/>
</dbReference>
<evidence type="ECO:0000256" key="1">
    <source>
        <dbReference type="ARBA" id="ARBA00004613"/>
    </source>
</evidence>
<dbReference type="Pfam" id="PF01083">
    <property type="entry name" value="Cutinase"/>
    <property type="match status" value="1"/>
</dbReference>
<comment type="subcellular location">
    <subcellularLocation>
        <location evidence="1 8">Secreted</location>
    </subcellularLocation>
</comment>
<comment type="similarity">
    <text evidence="2 8">Belongs to the cutinase family.</text>
</comment>
<dbReference type="PROSITE" id="PS00155">
    <property type="entry name" value="CUTINASE_1"/>
    <property type="match status" value="1"/>
</dbReference>
<evidence type="ECO:0000256" key="4">
    <source>
        <dbReference type="ARBA" id="ARBA00022525"/>
    </source>
</evidence>
<dbReference type="RefSeq" id="WP_163660217.1">
    <property type="nucleotide sequence ID" value="NZ_AP022565.1"/>
</dbReference>
<name>A0A6N4UN00_9MYCO</name>
<evidence type="ECO:0000256" key="7">
    <source>
        <dbReference type="ARBA" id="ARBA00023157"/>
    </source>
</evidence>
<keyword evidence="3 8" id="KW-0719">Serine esterase</keyword>
<reference evidence="9 10" key="1">
    <citation type="journal article" date="2019" name="Emerg. Microbes Infect.">
        <title>Comprehensive subspecies identification of 175 nontuberculous mycobacteria species based on 7547 genomic profiles.</title>
        <authorList>
            <person name="Matsumoto Y."/>
            <person name="Kinjo T."/>
            <person name="Motooka D."/>
            <person name="Nabeya D."/>
            <person name="Jung N."/>
            <person name="Uechi K."/>
            <person name="Horii T."/>
            <person name="Iida T."/>
            <person name="Fujita J."/>
            <person name="Nakamura S."/>
        </authorList>
    </citation>
    <scope>NUCLEOTIDE SEQUENCE [LARGE SCALE GENOMIC DNA]</scope>
    <source>
        <strain evidence="9 10">JCM 12272</strain>
    </source>
</reference>
<keyword evidence="6 8" id="KW-0378">Hydrolase</keyword>
<dbReference type="InterPro" id="IPR029058">
    <property type="entry name" value="AB_hydrolase_fold"/>
</dbReference>
<dbReference type="Gene3D" id="3.40.50.1820">
    <property type="entry name" value="alpha/beta hydrolase"/>
    <property type="match status" value="1"/>
</dbReference>
<dbReference type="SMART" id="SM01110">
    <property type="entry name" value="Cutinase"/>
    <property type="match status" value="1"/>
</dbReference>
<evidence type="ECO:0000256" key="6">
    <source>
        <dbReference type="ARBA" id="ARBA00022801"/>
    </source>
</evidence>
<evidence type="ECO:0000313" key="10">
    <source>
        <dbReference type="Proteomes" id="UP000466906"/>
    </source>
</evidence>
<organism evidence="9 10">
    <name type="scientific">Mycolicibacterium alvei</name>
    <dbReference type="NCBI Taxonomy" id="67081"/>
    <lineage>
        <taxon>Bacteria</taxon>
        <taxon>Bacillati</taxon>
        <taxon>Actinomycetota</taxon>
        <taxon>Actinomycetes</taxon>
        <taxon>Mycobacteriales</taxon>
        <taxon>Mycobacteriaceae</taxon>
        <taxon>Mycolicibacterium</taxon>
    </lineage>
</organism>
<dbReference type="PANTHER" id="PTHR33630">
    <property type="entry name" value="CUTINASE RV1984C-RELATED-RELATED"/>
    <property type="match status" value="1"/>
</dbReference>
<comment type="function">
    <text evidence="8">Catalyzes the hydrolysis of complex carboxylic polyesters found in the cell wall of plants. Degrades cutin, a macromolecule that forms the structure of the plant cuticle.</text>
</comment>